<dbReference type="PANTHER" id="PTHR46557:SF1">
    <property type="entry name" value="SERINE_THREONINE-PROTEIN PHOSPHATASE 1 REGULATORY SUBUNIT 10"/>
    <property type="match status" value="1"/>
</dbReference>
<comment type="caution">
    <text evidence="2">The sequence shown here is derived from an EMBL/GenBank/DDBJ whole genome shotgun (WGS) entry which is preliminary data.</text>
</comment>
<dbReference type="Proteomes" id="UP000827986">
    <property type="component" value="Unassembled WGS sequence"/>
</dbReference>
<dbReference type="PANTHER" id="PTHR46557">
    <property type="entry name" value="SERINE/THREONINE-PROTEIN PHOSPHATASE 1 REGULATORY SUBUNIT 10-RELATED"/>
    <property type="match status" value="1"/>
</dbReference>
<gene>
    <name evidence="2" type="ORF">KIL84_004783</name>
</gene>
<dbReference type="EMBL" id="JAHDVG010000466">
    <property type="protein sequence ID" value="KAH1183291.1"/>
    <property type="molecule type" value="Genomic_DNA"/>
</dbReference>
<evidence type="ECO:0000313" key="3">
    <source>
        <dbReference type="Proteomes" id="UP000827986"/>
    </source>
</evidence>
<reference evidence="2" key="1">
    <citation type="submission" date="2021-09" db="EMBL/GenBank/DDBJ databases">
        <title>The genome of Mauremys mutica provides insights into the evolution of semi-aquatic lifestyle.</title>
        <authorList>
            <person name="Gong S."/>
            <person name="Gao Y."/>
        </authorList>
    </citation>
    <scope>NUCLEOTIDE SEQUENCE</scope>
    <source>
        <strain evidence="2">MM-2020</strain>
        <tissue evidence="2">Muscle</tissue>
    </source>
</reference>
<keyword evidence="3" id="KW-1185">Reference proteome</keyword>
<sequence length="139" mass="15173">MGAFNVNKIKDFGEAAKREMLKDQHAFKTARRLSHDAMGKKVPWVYPKLIDLPSPLVQPGSGSREKFTQAEREKGILQEIFLFKESKASSGIPLTVKCKETPRGVCKGVAPARCPDQALSTEGEAGSPPSGIMVEAMEE</sequence>
<proteinExistence type="predicted"/>
<dbReference type="AlphaFoldDB" id="A0A9D3XPP7"/>
<dbReference type="GO" id="GO:0000785">
    <property type="term" value="C:chromatin"/>
    <property type="evidence" value="ECO:0007669"/>
    <property type="project" value="TreeGrafter"/>
</dbReference>
<feature type="non-terminal residue" evidence="2">
    <location>
        <position position="139"/>
    </location>
</feature>
<name>A0A9D3XPP7_9SAUR</name>
<feature type="region of interest" description="Disordered" evidence="1">
    <location>
        <begin position="117"/>
        <end position="139"/>
    </location>
</feature>
<accession>A0A9D3XPP7</accession>
<evidence type="ECO:0000256" key="1">
    <source>
        <dbReference type="SAM" id="MobiDB-lite"/>
    </source>
</evidence>
<protein>
    <submittedName>
        <fullName evidence="2">Uncharacterized protein</fullName>
    </submittedName>
</protein>
<evidence type="ECO:0000313" key="2">
    <source>
        <dbReference type="EMBL" id="KAH1183291.1"/>
    </source>
</evidence>
<dbReference type="GO" id="GO:0008157">
    <property type="term" value="F:protein phosphatase 1 binding"/>
    <property type="evidence" value="ECO:0007669"/>
    <property type="project" value="TreeGrafter"/>
</dbReference>
<organism evidence="2 3">
    <name type="scientific">Mauremys mutica</name>
    <name type="common">yellowpond turtle</name>
    <dbReference type="NCBI Taxonomy" id="74926"/>
    <lineage>
        <taxon>Eukaryota</taxon>
        <taxon>Metazoa</taxon>
        <taxon>Chordata</taxon>
        <taxon>Craniata</taxon>
        <taxon>Vertebrata</taxon>
        <taxon>Euteleostomi</taxon>
        <taxon>Archelosauria</taxon>
        <taxon>Testudinata</taxon>
        <taxon>Testudines</taxon>
        <taxon>Cryptodira</taxon>
        <taxon>Durocryptodira</taxon>
        <taxon>Testudinoidea</taxon>
        <taxon>Geoemydidae</taxon>
        <taxon>Geoemydinae</taxon>
        <taxon>Mauremys</taxon>
    </lineage>
</organism>
<dbReference type="GO" id="GO:0072357">
    <property type="term" value="C:PTW/PP1 phosphatase complex"/>
    <property type="evidence" value="ECO:0007669"/>
    <property type="project" value="TreeGrafter"/>
</dbReference>